<keyword evidence="7" id="KW-1003">Cell membrane</keyword>
<keyword evidence="5" id="KW-0472">Membrane</keyword>
<dbReference type="GO" id="GO:0016491">
    <property type="term" value="F:oxidoreductase activity"/>
    <property type="evidence" value="ECO:0007669"/>
    <property type="project" value="UniProtKB-KW"/>
</dbReference>
<dbReference type="PANTHER" id="PTHR38030">
    <property type="entry name" value="PROTOPORPHYRINOGEN IX DEHYDROGENASE [MENAQUINONE]"/>
    <property type="match status" value="1"/>
</dbReference>
<evidence type="ECO:0000256" key="7">
    <source>
        <dbReference type="HAMAP-Rule" id="MF_00853"/>
    </source>
</evidence>
<keyword evidence="1 7" id="KW-0285">Flavoprotein</keyword>
<evidence type="ECO:0000256" key="4">
    <source>
        <dbReference type="ARBA" id="ARBA00023002"/>
    </source>
</evidence>
<evidence type="ECO:0000259" key="8">
    <source>
        <dbReference type="Pfam" id="PF12724"/>
    </source>
</evidence>
<feature type="domain" description="Flavodoxin" evidence="8">
    <location>
        <begin position="5"/>
        <end position="151"/>
    </location>
</feature>
<comment type="caution">
    <text evidence="9">The sequence shown here is derived from an EMBL/GenBank/DDBJ whole genome shotgun (WGS) entry which is preliminary data.</text>
</comment>
<reference evidence="10" key="1">
    <citation type="journal article" date="2019" name="Int. J. Syst. Evol. Microbiol.">
        <title>The Global Catalogue of Microorganisms (GCM) 10K type strain sequencing project: providing services to taxonomists for standard genome sequencing and annotation.</title>
        <authorList>
            <consortium name="The Broad Institute Genomics Platform"/>
            <consortium name="The Broad Institute Genome Sequencing Center for Infectious Disease"/>
            <person name="Wu L."/>
            <person name="Ma J."/>
        </authorList>
    </citation>
    <scope>NUCLEOTIDE SEQUENCE [LARGE SCALE GENOMIC DNA]</scope>
    <source>
        <strain evidence="10">KCTC 52277</strain>
    </source>
</reference>
<evidence type="ECO:0000256" key="6">
    <source>
        <dbReference type="ARBA" id="ARBA00023244"/>
    </source>
</evidence>
<keyword evidence="6 7" id="KW-0627">Porphyrin biosynthesis</keyword>
<comment type="catalytic activity">
    <reaction evidence="7">
        <text>protoporphyrinogen IX + 3 a menaquinone = protoporphyrin IX + 3 a menaquinol</text>
        <dbReference type="Rhea" id="RHEA:27409"/>
        <dbReference type="Rhea" id="RHEA-COMP:9537"/>
        <dbReference type="Rhea" id="RHEA-COMP:9539"/>
        <dbReference type="ChEBI" id="CHEBI:16374"/>
        <dbReference type="ChEBI" id="CHEBI:18151"/>
        <dbReference type="ChEBI" id="CHEBI:57306"/>
        <dbReference type="ChEBI" id="CHEBI:57307"/>
        <dbReference type="EC" id="1.3.5.3"/>
    </reaction>
</comment>
<accession>A0ABV7GFX9</accession>
<dbReference type="Proteomes" id="UP001595621">
    <property type="component" value="Unassembled WGS sequence"/>
</dbReference>
<dbReference type="PANTHER" id="PTHR38030:SF2">
    <property type="entry name" value="PROTOPORPHYRINOGEN IX DEHYDROGENASE [QUINONE]"/>
    <property type="match status" value="1"/>
</dbReference>
<gene>
    <name evidence="7 9" type="primary">hemG</name>
    <name evidence="9" type="ORF">ACFOE0_19995</name>
</gene>
<protein>
    <recommendedName>
        <fullName evidence="7">Protoporphyrinogen IX dehydrogenase [quinone]</fullName>
        <ecNumber evidence="7">1.3.5.3</ecNumber>
    </recommendedName>
    <alternativeName>
        <fullName evidence="7">Protoporphyrinogen IX dehydrogenase [menaquinone]</fullName>
    </alternativeName>
    <alternativeName>
        <fullName evidence="7">Protoporphyrinogen IX dehydrogenase [ubiquinone]</fullName>
    </alternativeName>
    <alternativeName>
        <fullName evidence="7">Protoporphyrinogen oxidase</fullName>
        <shortName evidence="7">PPO</shortName>
    </alternativeName>
</protein>
<dbReference type="HAMAP" id="MF_00853">
    <property type="entry name" value="HemG"/>
    <property type="match status" value="1"/>
</dbReference>
<evidence type="ECO:0000313" key="10">
    <source>
        <dbReference type="Proteomes" id="UP001595621"/>
    </source>
</evidence>
<comment type="catalytic activity">
    <reaction evidence="7">
        <text>protoporphyrinogen IX + 3 a ubiquinone = protoporphyrin IX + 3 a ubiquinol</text>
        <dbReference type="Rhea" id="RHEA:63936"/>
        <dbReference type="Rhea" id="RHEA-COMP:9565"/>
        <dbReference type="Rhea" id="RHEA-COMP:9566"/>
        <dbReference type="ChEBI" id="CHEBI:16389"/>
        <dbReference type="ChEBI" id="CHEBI:17976"/>
        <dbReference type="ChEBI" id="CHEBI:57306"/>
        <dbReference type="ChEBI" id="CHEBI:57307"/>
    </reaction>
</comment>
<comment type="catalytic activity">
    <reaction evidence="7">
        <text>protoporphyrinogen IX + 3 a quinone = protoporphyrin IX + 3 a quinol</text>
        <dbReference type="Rhea" id="RHEA:65032"/>
        <dbReference type="ChEBI" id="CHEBI:24646"/>
        <dbReference type="ChEBI" id="CHEBI:57306"/>
        <dbReference type="ChEBI" id="CHEBI:57307"/>
        <dbReference type="ChEBI" id="CHEBI:132124"/>
        <dbReference type="EC" id="1.3.5.3"/>
    </reaction>
</comment>
<dbReference type="EMBL" id="JBHRTD010000018">
    <property type="protein sequence ID" value="MFC3140444.1"/>
    <property type="molecule type" value="Genomic_DNA"/>
</dbReference>
<name>A0ABV7GFX9_9GAMM</name>
<proteinExistence type="inferred from homology"/>
<dbReference type="NCBIfam" id="NF008316">
    <property type="entry name" value="PRK11104.1"/>
    <property type="match status" value="1"/>
</dbReference>
<comment type="subcellular location">
    <subcellularLocation>
        <location evidence="7">Cell membrane</location>
        <topology evidence="7">Peripheral membrane protein</topology>
    </subcellularLocation>
</comment>
<keyword evidence="10" id="KW-1185">Reference proteome</keyword>
<dbReference type="Gene3D" id="3.40.50.360">
    <property type="match status" value="1"/>
</dbReference>
<keyword evidence="4 7" id="KW-0560">Oxidoreductase</keyword>
<evidence type="ECO:0000256" key="2">
    <source>
        <dbReference type="ARBA" id="ARBA00022643"/>
    </source>
</evidence>
<organism evidence="9 10">
    <name type="scientific">Shewanella submarina</name>
    <dbReference type="NCBI Taxonomy" id="2016376"/>
    <lineage>
        <taxon>Bacteria</taxon>
        <taxon>Pseudomonadati</taxon>
        <taxon>Pseudomonadota</taxon>
        <taxon>Gammaproteobacteria</taxon>
        <taxon>Alteromonadales</taxon>
        <taxon>Shewanellaceae</taxon>
        <taxon>Shewanella</taxon>
    </lineage>
</organism>
<comment type="function">
    <text evidence="7">Catalyzes the 6-electron oxidation of protoporphyrinogen IX to form protoporphyrin IX; under anaerobic conditions uses menaquinone as an electron acceptor, under aerobic conditions uses ubiquinone as an electron acceptor.</text>
</comment>
<dbReference type="InterPro" id="IPR052200">
    <property type="entry name" value="Protoporphyrinogen_IX_DH"/>
</dbReference>
<evidence type="ECO:0000256" key="3">
    <source>
        <dbReference type="ARBA" id="ARBA00022741"/>
    </source>
</evidence>
<evidence type="ECO:0000313" key="9">
    <source>
        <dbReference type="EMBL" id="MFC3140444.1"/>
    </source>
</evidence>
<sequence>MSKTLILYSSVHGHTHKICERIKQQLCEQGENVTLSTFAEAPSLTEFDKVLIGASIRHGKHNPAVLTYVNEHKDELDSKQNGFFSVSLVARKPMKNTADTNPYMQAFLSQVSWQPKMLEVFGGRLNYGGYGAMDRNIIRFIMWITKGPTDPNVDIDFTDWNKVEAFAGRFANQSGTVGQAA</sequence>
<dbReference type="RefSeq" id="WP_248934336.1">
    <property type="nucleotide sequence ID" value="NZ_JAKILF010000001.1"/>
</dbReference>
<keyword evidence="2 7" id="KW-0288">FMN</keyword>
<dbReference type="Pfam" id="PF12724">
    <property type="entry name" value="Flavodoxin_5"/>
    <property type="match status" value="1"/>
</dbReference>
<comment type="cofactor">
    <cofactor evidence="7">
        <name>FMN</name>
        <dbReference type="ChEBI" id="CHEBI:58210"/>
    </cofactor>
    <text evidence="7">Binds 1 FMN non-covalently per subunit.</text>
</comment>
<dbReference type="InterPro" id="IPR029039">
    <property type="entry name" value="Flavoprotein-like_sf"/>
</dbReference>
<evidence type="ECO:0000256" key="1">
    <source>
        <dbReference type="ARBA" id="ARBA00022630"/>
    </source>
</evidence>
<dbReference type="SUPFAM" id="SSF52218">
    <property type="entry name" value="Flavoproteins"/>
    <property type="match status" value="1"/>
</dbReference>
<dbReference type="InterPro" id="IPR026816">
    <property type="entry name" value="Flavodoxin_dom"/>
</dbReference>
<evidence type="ECO:0000256" key="5">
    <source>
        <dbReference type="ARBA" id="ARBA00023136"/>
    </source>
</evidence>
<dbReference type="InterPro" id="IPR044264">
    <property type="entry name" value="HemG"/>
</dbReference>
<comment type="similarity">
    <text evidence="7">Belongs to the HemG family.</text>
</comment>
<dbReference type="EC" id="1.3.5.3" evidence="7"/>
<comment type="pathway">
    <text evidence="7">Porphyrin-containing compound metabolism; protoporphyrin-IX biosynthesis; protoporphyrin-IX from protoporphyrinogen-IX: step 1/1.</text>
</comment>
<keyword evidence="3 7" id="KW-0547">Nucleotide-binding</keyword>